<keyword evidence="1" id="KW-1133">Transmembrane helix</keyword>
<evidence type="ECO:0000313" key="3">
    <source>
        <dbReference type="EMBL" id="TMV10384.1"/>
    </source>
</evidence>
<keyword evidence="3" id="KW-0406">Ion transport</keyword>
<accession>A0ABY2X4Q8</accession>
<keyword evidence="4" id="KW-1185">Reference proteome</keyword>
<gene>
    <name evidence="3" type="ORF">FGK63_02725</name>
</gene>
<dbReference type="InterPro" id="IPR013099">
    <property type="entry name" value="K_chnl_dom"/>
</dbReference>
<comment type="caution">
    <text evidence="3">The sequence shown here is derived from an EMBL/GenBank/DDBJ whole genome shotgun (WGS) entry which is preliminary data.</text>
</comment>
<feature type="transmembrane region" description="Helical" evidence="1">
    <location>
        <begin position="7"/>
        <end position="32"/>
    </location>
</feature>
<dbReference type="GO" id="GO:0034220">
    <property type="term" value="P:monoatomic ion transmembrane transport"/>
    <property type="evidence" value="ECO:0007669"/>
    <property type="project" value="UniProtKB-KW"/>
</dbReference>
<evidence type="ECO:0000256" key="1">
    <source>
        <dbReference type="SAM" id="Phobius"/>
    </source>
</evidence>
<dbReference type="Pfam" id="PF07885">
    <property type="entry name" value="Ion_trans_2"/>
    <property type="match status" value="1"/>
</dbReference>
<dbReference type="EMBL" id="VCPD01000001">
    <property type="protein sequence ID" value="TMV10384.1"/>
    <property type="molecule type" value="Genomic_DNA"/>
</dbReference>
<sequence length="122" mass="13405">MAPSLRILMIVLAVFLVHMGEVTLYAVAYWLGGQVFGIGSFGGVPTNAPLDYFYFSVVSFTSLGIGEVFPHSHLRFLTGVEALNGLLLIAWSASFLFVAMNRLWEWQSFSVPEAGETPDRAD</sequence>
<evidence type="ECO:0000313" key="4">
    <source>
        <dbReference type="Proteomes" id="UP001193035"/>
    </source>
</evidence>
<organism evidence="3 4">
    <name type="scientific">Ruegeria sediminis</name>
    <dbReference type="NCBI Taxonomy" id="2583820"/>
    <lineage>
        <taxon>Bacteria</taxon>
        <taxon>Pseudomonadati</taxon>
        <taxon>Pseudomonadota</taxon>
        <taxon>Alphaproteobacteria</taxon>
        <taxon>Rhodobacterales</taxon>
        <taxon>Roseobacteraceae</taxon>
        <taxon>Ruegeria</taxon>
    </lineage>
</organism>
<keyword evidence="1" id="KW-0472">Membrane</keyword>
<feature type="domain" description="Potassium channel" evidence="2">
    <location>
        <begin position="40"/>
        <end position="99"/>
    </location>
</feature>
<dbReference type="SUPFAM" id="SSF81324">
    <property type="entry name" value="Voltage-gated potassium channels"/>
    <property type="match status" value="1"/>
</dbReference>
<reference evidence="3 4" key="1">
    <citation type="submission" date="2019-05" db="EMBL/GenBank/DDBJ databases">
        <title>Ruegeria sp. nov., isolated from tidal flat.</title>
        <authorList>
            <person name="Kim W."/>
        </authorList>
    </citation>
    <scope>NUCLEOTIDE SEQUENCE [LARGE SCALE GENOMIC DNA]</scope>
    <source>
        <strain evidence="3 4">CAU 1488</strain>
    </source>
</reference>
<evidence type="ECO:0000259" key="2">
    <source>
        <dbReference type="Pfam" id="PF07885"/>
    </source>
</evidence>
<name>A0ABY2X4Q8_9RHOB</name>
<keyword evidence="3" id="KW-0813">Transport</keyword>
<dbReference type="Proteomes" id="UP001193035">
    <property type="component" value="Unassembled WGS sequence"/>
</dbReference>
<keyword evidence="3" id="KW-0407">Ion channel</keyword>
<dbReference type="Gene3D" id="1.10.287.70">
    <property type="match status" value="1"/>
</dbReference>
<feature type="transmembrane region" description="Helical" evidence="1">
    <location>
        <begin position="82"/>
        <end position="100"/>
    </location>
</feature>
<proteinExistence type="predicted"/>
<protein>
    <submittedName>
        <fullName evidence="3">Two pore domain potassium channel family protein</fullName>
    </submittedName>
</protein>
<keyword evidence="1" id="KW-0812">Transmembrane</keyword>